<dbReference type="RefSeq" id="WP_109461432.1">
    <property type="nucleotide sequence ID" value="NZ_QFBC01000018.1"/>
</dbReference>
<proteinExistence type="predicted"/>
<evidence type="ECO:0000313" key="3">
    <source>
        <dbReference type="Proteomes" id="UP000245252"/>
    </source>
</evidence>
<accession>A0A2U2DIL3</accession>
<feature type="chain" id="PRO_5015483689" description="Periplasmic heavy metal sensor" evidence="1">
    <location>
        <begin position="25"/>
        <end position="144"/>
    </location>
</feature>
<reference evidence="2 3" key="1">
    <citation type="submission" date="2018-05" db="EMBL/GenBank/DDBJ databases">
        <title>The draft genome of strain NS-104.</title>
        <authorList>
            <person name="Hang P."/>
            <person name="Jiang J."/>
        </authorList>
    </citation>
    <scope>NUCLEOTIDE SEQUENCE [LARGE SCALE GENOMIC DNA]</scope>
    <source>
        <strain evidence="2 3">NS-104</strain>
    </source>
</reference>
<organism evidence="2 3">
    <name type="scientific">Metarhizobium album</name>
    <dbReference type="NCBI Taxonomy" id="2182425"/>
    <lineage>
        <taxon>Bacteria</taxon>
        <taxon>Pseudomonadati</taxon>
        <taxon>Pseudomonadota</taxon>
        <taxon>Alphaproteobacteria</taxon>
        <taxon>Hyphomicrobiales</taxon>
        <taxon>Rhizobiaceae</taxon>
        <taxon>Metarhizobium</taxon>
    </lineage>
</organism>
<keyword evidence="1" id="KW-0732">Signal</keyword>
<evidence type="ECO:0008006" key="4">
    <source>
        <dbReference type="Google" id="ProtNLM"/>
    </source>
</evidence>
<name>A0A2U2DIL3_9HYPH</name>
<protein>
    <recommendedName>
        <fullName evidence="4">Periplasmic heavy metal sensor</fullName>
    </recommendedName>
</protein>
<keyword evidence="3" id="KW-1185">Reference proteome</keyword>
<sequence>MRSYLTLAGVAAIVLTTSVGGAFAAPHGDHFGGRDHHGRFDANSASGPGDDGIMPLASVPFSVESAAYKPRLATILGELRTDNRRIDAEHARGHLSRVEFNRLKAREARIRSEAMAAATRNGGMIPTGRYLALQQQVHQLSRSI</sequence>
<evidence type="ECO:0000256" key="1">
    <source>
        <dbReference type="SAM" id="SignalP"/>
    </source>
</evidence>
<dbReference type="AlphaFoldDB" id="A0A2U2DIL3"/>
<evidence type="ECO:0000313" key="2">
    <source>
        <dbReference type="EMBL" id="PWE53098.1"/>
    </source>
</evidence>
<gene>
    <name evidence="2" type="ORF">DEM27_27380</name>
</gene>
<feature type="signal peptide" evidence="1">
    <location>
        <begin position="1"/>
        <end position="24"/>
    </location>
</feature>
<comment type="caution">
    <text evidence="2">The sequence shown here is derived from an EMBL/GenBank/DDBJ whole genome shotgun (WGS) entry which is preliminary data.</text>
</comment>
<dbReference type="EMBL" id="QFBC01000018">
    <property type="protein sequence ID" value="PWE53098.1"/>
    <property type="molecule type" value="Genomic_DNA"/>
</dbReference>
<dbReference type="Proteomes" id="UP000245252">
    <property type="component" value="Unassembled WGS sequence"/>
</dbReference>
<dbReference type="OrthoDB" id="8278237at2"/>